<dbReference type="EMBL" id="ML220113">
    <property type="protein sequence ID" value="TGZ84399.1"/>
    <property type="molecule type" value="Genomic_DNA"/>
</dbReference>
<evidence type="ECO:0000256" key="11">
    <source>
        <dbReference type="SAM" id="Coils"/>
    </source>
</evidence>
<keyword evidence="14" id="KW-1185">Reference proteome</keyword>
<dbReference type="SUPFAM" id="SSF140718">
    <property type="entry name" value="Mediator hinge subcomplex-like"/>
    <property type="match status" value="1"/>
</dbReference>
<sequence>MSSPHTTNASQPVDPTAAPAAPSSSANAPDLLTQLQTALDQFTLQCFSSLRYIHLHHDSAVPENSTYSKMAHEGDKGWIQPDEEEVFKQRQTELARDLVLKVKQIETLIATLPGIGISQEAQEERLKELQARLQEAEKERIEAVKERERARERLESIVVGLRRV</sequence>
<dbReference type="FunCoup" id="A0A4S2N547">
    <property type="interactions" value="267"/>
</dbReference>
<evidence type="ECO:0000256" key="3">
    <source>
        <dbReference type="ARBA" id="ARBA00011837"/>
    </source>
</evidence>
<dbReference type="PANTHER" id="PTHR13381">
    <property type="entry name" value="RNA POLYMERASE II HOLOENZYME COMPONENT SRB7"/>
    <property type="match status" value="1"/>
</dbReference>
<evidence type="ECO:0000256" key="7">
    <source>
        <dbReference type="ARBA" id="ARBA00023163"/>
    </source>
</evidence>
<organism evidence="13 14">
    <name type="scientific">Ascodesmis nigricans</name>
    <dbReference type="NCBI Taxonomy" id="341454"/>
    <lineage>
        <taxon>Eukaryota</taxon>
        <taxon>Fungi</taxon>
        <taxon>Dikarya</taxon>
        <taxon>Ascomycota</taxon>
        <taxon>Pezizomycotina</taxon>
        <taxon>Pezizomycetes</taxon>
        <taxon>Pezizales</taxon>
        <taxon>Ascodesmidaceae</taxon>
        <taxon>Ascodesmis</taxon>
    </lineage>
</organism>
<keyword evidence="6 10" id="KW-0010">Activator</keyword>
<dbReference type="Proteomes" id="UP000298138">
    <property type="component" value="Unassembled WGS sequence"/>
</dbReference>
<keyword evidence="11" id="KW-0175">Coiled coil</keyword>
<feature type="compositionally biased region" description="Polar residues" evidence="12">
    <location>
        <begin position="1"/>
        <end position="13"/>
    </location>
</feature>
<dbReference type="STRING" id="341454.A0A4S2N547"/>
<protein>
    <recommendedName>
        <fullName evidence="4 10">Mediator of RNA polymerase II transcription subunit 21</fullName>
    </recommendedName>
</protein>
<dbReference type="InParanoid" id="A0A4S2N547"/>
<dbReference type="GO" id="GO:0006357">
    <property type="term" value="P:regulation of transcription by RNA polymerase II"/>
    <property type="evidence" value="ECO:0007669"/>
    <property type="project" value="TreeGrafter"/>
</dbReference>
<dbReference type="PANTHER" id="PTHR13381:SF0">
    <property type="entry name" value="MEDIATOR OF RNA POLYMERASE II TRANSCRIPTION SUBUNIT 21"/>
    <property type="match status" value="1"/>
</dbReference>
<evidence type="ECO:0000256" key="10">
    <source>
        <dbReference type="RuleBase" id="RU366036"/>
    </source>
</evidence>
<name>A0A4S2N547_9PEZI</name>
<dbReference type="InterPro" id="IPR037212">
    <property type="entry name" value="Med7/Med21-like"/>
</dbReference>
<feature type="coiled-coil region" evidence="11">
    <location>
        <begin position="119"/>
        <end position="153"/>
    </location>
</feature>
<evidence type="ECO:0000256" key="4">
    <source>
        <dbReference type="ARBA" id="ARBA00019691"/>
    </source>
</evidence>
<dbReference type="Gene3D" id="6.10.280.10">
    <property type="entry name" value="Mediator complex, subunit Med21"/>
    <property type="match status" value="1"/>
</dbReference>
<dbReference type="OrthoDB" id="526653at2759"/>
<accession>A0A4S2N547</accession>
<comment type="subunit">
    <text evidence="3 10">Component of the Mediator complex.</text>
</comment>
<keyword evidence="7 10" id="KW-0804">Transcription</keyword>
<feature type="region of interest" description="Disordered" evidence="12">
    <location>
        <begin position="1"/>
        <end position="29"/>
    </location>
</feature>
<dbReference type="AlphaFoldDB" id="A0A4S2N547"/>
<evidence type="ECO:0000313" key="14">
    <source>
        <dbReference type="Proteomes" id="UP000298138"/>
    </source>
</evidence>
<dbReference type="GO" id="GO:0016592">
    <property type="term" value="C:mediator complex"/>
    <property type="evidence" value="ECO:0007669"/>
    <property type="project" value="UniProtKB-UniRule"/>
</dbReference>
<evidence type="ECO:0000256" key="12">
    <source>
        <dbReference type="SAM" id="MobiDB-lite"/>
    </source>
</evidence>
<evidence type="ECO:0000256" key="8">
    <source>
        <dbReference type="ARBA" id="ARBA00023242"/>
    </source>
</evidence>
<dbReference type="GO" id="GO:0003712">
    <property type="term" value="F:transcription coregulator activity"/>
    <property type="evidence" value="ECO:0007669"/>
    <property type="project" value="TreeGrafter"/>
</dbReference>
<comment type="similarity">
    <text evidence="2 10">Belongs to the Mediator complex subunit 21 family.</text>
</comment>
<proteinExistence type="inferred from homology"/>
<dbReference type="Pfam" id="PF11221">
    <property type="entry name" value="Med21"/>
    <property type="match status" value="1"/>
</dbReference>
<reference evidence="13 14" key="1">
    <citation type="submission" date="2019-04" db="EMBL/GenBank/DDBJ databases">
        <title>Comparative genomics and transcriptomics to analyze fruiting body development in filamentous ascomycetes.</title>
        <authorList>
            <consortium name="DOE Joint Genome Institute"/>
            <person name="Lutkenhaus R."/>
            <person name="Traeger S."/>
            <person name="Breuer J."/>
            <person name="Kuo A."/>
            <person name="Lipzen A."/>
            <person name="Pangilinan J."/>
            <person name="Dilworth D."/>
            <person name="Sandor L."/>
            <person name="Poggeler S."/>
            <person name="Barry K."/>
            <person name="Grigoriev I.V."/>
            <person name="Nowrousian M."/>
        </authorList>
    </citation>
    <scope>NUCLEOTIDE SEQUENCE [LARGE SCALE GENOMIC DNA]</scope>
    <source>
        <strain evidence="13 14">CBS 389.68</strain>
    </source>
</reference>
<keyword evidence="5 10" id="KW-0805">Transcription regulation</keyword>
<evidence type="ECO:0000313" key="13">
    <source>
        <dbReference type="EMBL" id="TGZ84399.1"/>
    </source>
</evidence>
<evidence type="ECO:0000256" key="2">
    <source>
        <dbReference type="ARBA" id="ARBA00005770"/>
    </source>
</evidence>
<evidence type="ECO:0000256" key="5">
    <source>
        <dbReference type="ARBA" id="ARBA00023015"/>
    </source>
</evidence>
<keyword evidence="8 10" id="KW-0539">Nucleus</keyword>
<comment type="subcellular location">
    <subcellularLocation>
        <location evidence="1 10">Nucleus</location>
    </subcellularLocation>
</comment>
<evidence type="ECO:0000256" key="6">
    <source>
        <dbReference type="ARBA" id="ARBA00023159"/>
    </source>
</evidence>
<dbReference type="InterPro" id="IPR021384">
    <property type="entry name" value="Mediator_Med21"/>
</dbReference>
<evidence type="ECO:0000256" key="9">
    <source>
        <dbReference type="ARBA" id="ARBA00025687"/>
    </source>
</evidence>
<gene>
    <name evidence="13" type="ORF">EX30DRAFT_338929</name>
</gene>
<feature type="compositionally biased region" description="Low complexity" evidence="12">
    <location>
        <begin position="17"/>
        <end position="29"/>
    </location>
</feature>
<evidence type="ECO:0000256" key="1">
    <source>
        <dbReference type="ARBA" id="ARBA00004123"/>
    </source>
</evidence>
<comment type="function">
    <text evidence="9 10">Component of the Mediator complex, a coactivator involved in the regulated transcription of nearly all RNA polymerase II-dependent genes. Mediator functions as a bridge to convey information from gene-specific regulatory proteins to the basal RNA polymerase II transcription machinery. Mediator is recruited to promoters by direct interactions with regulatory proteins and serves as a scaffold for the assembly of a functional preinitiation complex with RNA polymerase II and the general transcription factors.</text>
</comment>